<protein>
    <submittedName>
        <fullName evidence="2">Uncharacterized protein</fullName>
    </submittedName>
</protein>
<reference evidence="2 3" key="1">
    <citation type="submission" date="2021-07" db="EMBL/GenBank/DDBJ databases">
        <authorList>
            <person name="Palmer J.M."/>
        </authorList>
    </citation>
    <scope>NUCLEOTIDE SEQUENCE [LARGE SCALE GENOMIC DNA]</scope>
    <source>
        <strain evidence="2 3">AT_MEX2019</strain>
        <tissue evidence="2">Muscle</tissue>
    </source>
</reference>
<proteinExistence type="predicted"/>
<sequence>MIADSSLQPPPAPLHSQKGVAASPDTGRHTQLAVTRRGLQTLFVLLIPHSTRSIATAHLWLFDWLLRTHPVPQKGR</sequence>
<feature type="region of interest" description="Disordered" evidence="1">
    <location>
        <begin position="1"/>
        <end position="28"/>
    </location>
</feature>
<comment type="caution">
    <text evidence="2">The sequence shown here is derived from an EMBL/GenBank/DDBJ whole genome shotgun (WGS) entry which is preliminary data.</text>
</comment>
<dbReference type="EMBL" id="JAHUTI010050586">
    <property type="protein sequence ID" value="MED6248706.1"/>
    <property type="molecule type" value="Genomic_DNA"/>
</dbReference>
<keyword evidence="3" id="KW-1185">Reference proteome</keyword>
<organism evidence="2 3">
    <name type="scientific">Ataeniobius toweri</name>
    <dbReference type="NCBI Taxonomy" id="208326"/>
    <lineage>
        <taxon>Eukaryota</taxon>
        <taxon>Metazoa</taxon>
        <taxon>Chordata</taxon>
        <taxon>Craniata</taxon>
        <taxon>Vertebrata</taxon>
        <taxon>Euteleostomi</taxon>
        <taxon>Actinopterygii</taxon>
        <taxon>Neopterygii</taxon>
        <taxon>Teleostei</taxon>
        <taxon>Neoteleostei</taxon>
        <taxon>Acanthomorphata</taxon>
        <taxon>Ovalentaria</taxon>
        <taxon>Atherinomorphae</taxon>
        <taxon>Cyprinodontiformes</taxon>
        <taxon>Goodeidae</taxon>
        <taxon>Ataeniobius</taxon>
    </lineage>
</organism>
<evidence type="ECO:0000313" key="3">
    <source>
        <dbReference type="Proteomes" id="UP001345963"/>
    </source>
</evidence>
<name>A0ABU7BDN4_9TELE</name>
<dbReference type="Proteomes" id="UP001345963">
    <property type="component" value="Unassembled WGS sequence"/>
</dbReference>
<accession>A0ABU7BDN4</accession>
<evidence type="ECO:0000256" key="1">
    <source>
        <dbReference type="SAM" id="MobiDB-lite"/>
    </source>
</evidence>
<gene>
    <name evidence="2" type="ORF">ATANTOWER_003860</name>
</gene>
<evidence type="ECO:0000313" key="2">
    <source>
        <dbReference type="EMBL" id="MED6248706.1"/>
    </source>
</evidence>